<gene>
    <name evidence="3" type="ORF">BCR33DRAFT_725154</name>
</gene>
<accession>A0A1Y2B124</accession>
<dbReference type="OrthoDB" id="406833at2759"/>
<evidence type="ECO:0000259" key="2">
    <source>
        <dbReference type="PROSITE" id="PS50127"/>
    </source>
</evidence>
<dbReference type="SUPFAM" id="SSF54495">
    <property type="entry name" value="UBC-like"/>
    <property type="match status" value="1"/>
</dbReference>
<dbReference type="AlphaFoldDB" id="A0A1Y2B124"/>
<dbReference type="Gene3D" id="3.10.110.10">
    <property type="entry name" value="Ubiquitin Conjugating Enzyme"/>
    <property type="match status" value="1"/>
</dbReference>
<dbReference type="PANTHER" id="PTHR24067">
    <property type="entry name" value="UBIQUITIN-CONJUGATING ENZYME E2"/>
    <property type="match status" value="1"/>
</dbReference>
<protein>
    <submittedName>
        <fullName evidence="3">Ubiquitin-conjugating enzyme</fullName>
    </submittedName>
</protein>
<keyword evidence="1" id="KW-0833">Ubl conjugation pathway</keyword>
<dbReference type="InterPro" id="IPR050113">
    <property type="entry name" value="Ub_conjugating_enzyme"/>
</dbReference>
<feature type="domain" description="UBC core" evidence="2">
    <location>
        <begin position="4"/>
        <end position="154"/>
    </location>
</feature>
<evidence type="ECO:0000256" key="1">
    <source>
        <dbReference type="ARBA" id="ARBA00022786"/>
    </source>
</evidence>
<evidence type="ECO:0000313" key="3">
    <source>
        <dbReference type="EMBL" id="ORY28444.1"/>
    </source>
</evidence>
<dbReference type="SMART" id="SM00212">
    <property type="entry name" value="UBCc"/>
    <property type="match status" value="1"/>
</dbReference>
<organism evidence="3 4">
    <name type="scientific">Rhizoclosmatium globosum</name>
    <dbReference type="NCBI Taxonomy" id="329046"/>
    <lineage>
        <taxon>Eukaryota</taxon>
        <taxon>Fungi</taxon>
        <taxon>Fungi incertae sedis</taxon>
        <taxon>Chytridiomycota</taxon>
        <taxon>Chytridiomycota incertae sedis</taxon>
        <taxon>Chytridiomycetes</taxon>
        <taxon>Chytridiales</taxon>
        <taxon>Chytriomycetaceae</taxon>
        <taxon>Rhizoclosmatium</taxon>
    </lineage>
</organism>
<dbReference type="InterPro" id="IPR000608">
    <property type="entry name" value="UBC"/>
</dbReference>
<dbReference type="STRING" id="329046.A0A1Y2B124"/>
<name>A0A1Y2B124_9FUNG</name>
<dbReference type="CDD" id="cd23808">
    <property type="entry name" value="UBCc_UBE2W"/>
    <property type="match status" value="1"/>
</dbReference>
<dbReference type="InterPro" id="IPR016135">
    <property type="entry name" value="UBQ-conjugating_enzyme/RWD"/>
</dbReference>
<dbReference type="Proteomes" id="UP000193642">
    <property type="component" value="Unassembled WGS sequence"/>
</dbReference>
<sequence length="154" mass="17029">MSNIFLKRLTKELRDMQTNPPSGISVESADDNLNVWKIRLVAAEGTVYEGEVFTLQFKFGNKYPLESPEVCFLLGCVSGTPPMHPHIYSNGHICLSILYDQWSPALTVSAVCLSILSMLSSCGMKESPPDDAAYVKRAGNNPKKTTWAFHDDSV</sequence>
<proteinExistence type="predicted"/>
<dbReference type="EMBL" id="MCGO01000095">
    <property type="protein sequence ID" value="ORY28444.1"/>
    <property type="molecule type" value="Genomic_DNA"/>
</dbReference>
<dbReference type="Pfam" id="PF00179">
    <property type="entry name" value="UQ_con"/>
    <property type="match status" value="1"/>
</dbReference>
<reference evidence="3 4" key="1">
    <citation type="submission" date="2016-07" db="EMBL/GenBank/DDBJ databases">
        <title>Pervasive Adenine N6-methylation of Active Genes in Fungi.</title>
        <authorList>
            <consortium name="DOE Joint Genome Institute"/>
            <person name="Mondo S.J."/>
            <person name="Dannebaum R.O."/>
            <person name="Kuo R.C."/>
            <person name="Labutti K."/>
            <person name="Haridas S."/>
            <person name="Kuo A."/>
            <person name="Salamov A."/>
            <person name="Ahrendt S.R."/>
            <person name="Lipzen A."/>
            <person name="Sullivan W."/>
            <person name="Andreopoulos W.B."/>
            <person name="Clum A."/>
            <person name="Lindquist E."/>
            <person name="Daum C."/>
            <person name="Ramamoorthy G.K."/>
            <person name="Gryganskyi A."/>
            <person name="Culley D."/>
            <person name="Magnuson J.K."/>
            <person name="James T.Y."/>
            <person name="O'Malley M.A."/>
            <person name="Stajich J.E."/>
            <person name="Spatafora J.W."/>
            <person name="Visel A."/>
            <person name="Grigoriev I.V."/>
        </authorList>
    </citation>
    <scope>NUCLEOTIDE SEQUENCE [LARGE SCALE GENOMIC DNA]</scope>
    <source>
        <strain evidence="3 4">JEL800</strain>
    </source>
</reference>
<dbReference type="FunFam" id="3.10.110.10:FF:000072">
    <property type="entry name" value="Ubiquitin-conjugating enzyme E2 W"/>
    <property type="match status" value="1"/>
</dbReference>
<dbReference type="PROSITE" id="PS50127">
    <property type="entry name" value="UBC_2"/>
    <property type="match status" value="1"/>
</dbReference>
<evidence type="ECO:0000313" key="4">
    <source>
        <dbReference type="Proteomes" id="UP000193642"/>
    </source>
</evidence>
<comment type="caution">
    <text evidence="3">The sequence shown here is derived from an EMBL/GenBank/DDBJ whole genome shotgun (WGS) entry which is preliminary data.</text>
</comment>
<keyword evidence="4" id="KW-1185">Reference proteome</keyword>